<dbReference type="AlphaFoldDB" id="A0A238H8B3"/>
<dbReference type="Proteomes" id="UP000198460">
    <property type="component" value="Unassembled WGS sequence"/>
</dbReference>
<protein>
    <submittedName>
        <fullName evidence="1">Uncharacterized protein</fullName>
    </submittedName>
</protein>
<reference evidence="1 2" key="1">
    <citation type="submission" date="2017-04" db="EMBL/GenBank/DDBJ databases">
        <authorList>
            <person name="Afonso C.L."/>
            <person name="Miller P.J."/>
            <person name="Scott M.A."/>
            <person name="Spackman E."/>
            <person name="Goraichik I."/>
            <person name="Dimitrov K.M."/>
            <person name="Suarez D.L."/>
            <person name="Swayne D.E."/>
        </authorList>
    </citation>
    <scope>NUCLEOTIDE SEQUENCE [LARGE SCALE GENOMIC DNA]</scope>
    <source>
        <strain evidence="1">LMG 28154</strain>
    </source>
</reference>
<evidence type="ECO:0000313" key="2">
    <source>
        <dbReference type="Proteomes" id="UP000198460"/>
    </source>
</evidence>
<name>A0A238H8B3_9BURK</name>
<evidence type="ECO:0000313" key="1">
    <source>
        <dbReference type="EMBL" id="SMG01325.1"/>
    </source>
</evidence>
<gene>
    <name evidence="1" type="ORF">BSIN_0541</name>
</gene>
<accession>A0A238H8B3</accession>
<proteinExistence type="predicted"/>
<dbReference type="RefSeq" id="WP_143757472.1">
    <property type="nucleotide sequence ID" value="NZ_FXAN01000072.1"/>
</dbReference>
<sequence>MFILFLRKWAVFAAAFSIGVTVNNSVFSAGSESTYGQLSGDLSISGNNRVLLSSTITLPAAAYVYVQSDGRVYPSGAAIAALSIVADGQSISNDSIVDWSQTSNAQQHSYNIIGGKYLSAGTHVLQLIASTLNGAAFMVGAGSNLAVMTAPAENVNISQLGSDTSTLSFNTAGIVRGMPLPHQALISQSLNPGGQPVISLASGRIYLAGSYGDPLTSIYLNGREPENNIGSWSDNDMYKGAENQAPFYNQAFYAQLTGPSTISWDASALAYCEDNSCSGLVNHVQYKAGANSTLVTLYGGMSVVGSASTSNDAYNRTNYIGVGSSSGWPGVPSTGADVALAQATIVVPAGHNGIVLISGKSRVQGDTADTGTVSMWITVDGVRRGSTGIQQLSNPDGVSTRTIGASYLSANPGERLAPGTHQITLYGRADGTFKHLAMTRDLPLIWFD</sequence>
<dbReference type="EMBL" id="FXAN01000072">
    <property type="protein sequence ID" value="SMG01325.1"/>
    <property type="molecule type" value="Genomic_DNA"/>
</dbReference>
<organism evidence="1 2">
    <name type="scientific">Burkholderia singularis</name>
    <dbReference type="NCBI Taxonomy" id="1503053"/>
    <lineage>
        <taxon>Bacteria</taxon>
        <taxon>Pseudomonadati</taxon>
        <taxon>Pseudomonadota</taxon>
        <taxon>Betaproteobacteria</taxon>
        <taxon>Burkholderiales</taxon>
        <taxon>Burkholderiaceae</taxon>
        <taxon>Burkholderia</taxon>
        <taxon>pseudomallei group</taxon>
    </lineage>
</organism>